<dbReference type="EMBL" id="JAGGLC010000002">
    <property type="protein sequence ID" value="MBP1986785.1"/>
    <property type="molecule type" value="Genomic_DNA"/>
</dbReference>
<dbReference type="AlphaFoldDB" id="A0A8T4GZJ4"/>
<name>A0A8T4GZJ4_9EURY</name>
<gene>
    <name evidence="2" type="ORF">J2753_001279</name>
</gene>
<dbReference type="RefSeq" id="WP_209491066.1">
    <property type="nucleotide sequence ID" value="NZ_JAGGLC010000002.1"/>
</dbReference>
<organism evidence="2 3">
    <name type="scientific">Halolamina salifodinae</name>
    <dbReference type="NCBI Taxonomy" id="1202767"/>
    <lineage>
        <taxon>Archaea</taxon>
        <taxon>Methanobacteriati</taxon>
        <taxon>Methanobacteriota</taxon>
        <taxon>Stenosarchaea group</taxon>
        <taxon>Halobacteria</taxon>
        <taxon>Halobacteriales</taxon>
        <taxon>Haloferacaceae</taxon>
    </lineage>
</organism>
<keyword evidence="3" id="KW-1185">Reference proteome</keyword>
<reference evidence="2" key="1">
    <citation type="submission" date="2021-03" db="EMBL/GenBank/DDBJ databases">
        <title>Genomic Encyclopedia of Type Strains, Phase IV (KMG-IV): sequencing the most valuable type-strain genomes for metagenomic binning, comparative biology and taxonomic classification.</title>
        <authorList>
            <person name="Goeker M."/>
        </authorList>
    </citation>
    <scope>NUCLEOTIDE SEQUENCE</scope>
    <source>
        <strain evidence="2">DSM 26232</strain>
    </source>
</reference>
<sequence length="79" mass="8584">MSRFDAFFEGASFRSATPQYEAGDELDVIVTGRDGDDALVRIGDTILRLPETDVVADSEVRIRVTEFDAGESTGTAELL</sequence>
<evidence type="ECO:0000313" key="3">
    <source>
        <dbReference type="Proteomes" id="UP000823736"/>
    </source>
</evidence>
<feature type="domain" description="DUF7513" evidence="1">
    <location>
        <begin position="1"/>
        <end position="79"/>
    </location>
</feature>
<dbReference type="InterPro" id="IPR055935">
    <property type="entry name" value="DUF7513"/>
</dbReference>
<evidence type="ECO:0000313" key="2">
    <source>
        <dbReference type="EMBL" id="MBP1986785.1"/>
    </source>
</evidence>
<comment type="caution">
    <text evidence="2">The sequence shown here is derived from an EMBL/GenBank/DDBJ whole genome shotgun (WGS) entry which is preliminary data.</text>
</comment>
<dbReference type="Pfam" id="PF24353">
    <property type="entry name" value="DUF7513"/>
    <property type="match status" value="1"/>
</dbReference>
<dbReference type="OrthoDB" id="198699at2157"/>
<evidence type="ECO:0000259" key="1">
    <source>
        <dbReference type="Pfam" id="PF24353"/>
    </source>
</evidence>
<proteinExistence type="predicted"/>
<protein>
    <recommendedName>
        <fullName evidence="1">DUF7513 domain-containing protein</fullName>
    </recommendedName>
</protein>
<dbReference type="Proteomes" id="UP000823736">
    <property type="component" value="Unassembled WGS sequence"/>
</dbReference>
<accession>A0A8T4GZJ4</accession>